<sequence length="739" mass="85390">MAGKEATLVLLDVGASMYEPYKQAQGKKITRLELAVDCIGMMIQQKIFNYKNHEVGLVLFGTEDAEDGNTFYIQTLSSPDLEFYRNLTELPDHDKPKIIGGDIFDALDKSVSTLDEYVKTKKMDKKIFVLTAGFGQTEYNEKKIAKLIKMIEKVDVKINFIALDFMNEYDAELDDPTKPENQETLNDRMLNAVYESQEQSINSRLVYYMVQELRNHMRIFPANIAFELYSQFHTKQMQARASFRGDFQINDETSISVLVYKRCTEEKLPSLKKHSATGEFSSEPTRNVVRNDTIHYNPEDPNMTPIERENIIKGYLYGRSLIPVDSIMEDKMKYQCPRSFQLLGFVDKSQIPRHYFMSSVDMVVAIDCEKAKKSLSSLIIALIATKKVAIARFVGREKSSPKMVVLLPHKSKSYQCFWMIALPTSEDIRHFQFAALRKSTPHQQIAVASLIDKMDLEALPNESGEPEELLKMKYVANPTRQYFQQVVMHKAITRTDVIPPISPLILEYLHPEQRVYNYAQDAIQRVKNAFKFKVNEIKKPQDKKVFWKQLFDEQTTQQQQVQQQIEEEVVEINREEEEMVNMFAKQKLGFNDDIIQEIGSVDPISDFKKMITEKRVDLVDSALQQIQKVIIGLVDQSVKGSFFPKALECLKEMRKACISEDEAPVFNKFLFVLKDKYNQSIFWAQIVQQGITLISNIENQKSTVTAEEAQDFLNKEDNKHQQMVDQLQHEEEDLLADIE</sequence>
<dbReference type="PANTHER" id="PTHR12604:SF4">
    <property type="entry name" value="X-RAY REPAIR CROSS-COMPLEMENTING PROTEIN 5"/>
    <property type="match status" value="1"/>
</dbReference>
<evidence type="ECO:0000256" key="5">
    <source>
        <dbReference type="ARBA" id="ARBA00022801"/>
    </source>
</evidence>
<organism evidence="13 14">
    <name type="scientific">Paramecium octaurelia</name>
    <dbReference type="NCBI Taxonomy" id="43137"/>
    <lineage>
        <taxon>Eukaryota</taxon>
        <taxon>Sar</taxon>
        <taxon>Alveolata</taxon>
        <taxon>Ciliophora</taxon>
        <taxon>Intramacronucleata</taxon>
        <taxon>Oligohymenophorea</taxon>
        <taxon>Peniculida</taxon>
        <taxon>Parameciidae</taxon>
        <taxon>Paramecium</taxon>
    </lineage>
</organism>
<evidence type="ECO:0000256" key="4">
    <source>
        <dbReference type="ARBA" id="ARBA00022763"/>
    </source>
</evidence>
<dbReference type="GO" id="GO:0005524">
    <property type="term" value="F:ATP binding"/>
    <property type="evidence" value="ECO:0007669"/>
    <property type="project" value="UniProtKB-KW"/>
</dbReference>
<dbReference type="InterPro" id="IPR006164">
    <property type="entry name" value="DNA_bd_Ku70/Ku80"/>
</dbReference>
<keyword evidence="8" id="KW-0238">DNA-binding</keyword>
<dbReference type="InterPro" id="IPR024193">
    <property type="entry name" value="Ku80"/>
</dbReference>
<evidence type="ECO:0000256" key="3">
    <source>
        <dbReference type="ARBA" id="ARBA00022741"/>
    </source>
</evidence>
<dbReference type="GO" id="GO:0003690">
    <property type="term" value="F:double-stranded DNA binding"/>
    <property type="evidence" value="ECO:0007669"/>
    <property type="project" value="TreeGrafter"/>
</dbReference>
<evidence type="ECO:0000259" key="12">
    <source>
        <dbReference type="SMART" id="SM00559"/>
    </source>
</evidence>
<dbReference type="Pfam" id="PF02735">
    <property type="entry name" value="Ku"/>
    <property type="match status" value="1"/>
</dbReference>
<dbReference type="GO" id="GO:0003684">
    <property type="term" value="F:damaged DNA binding"/>
    <property type="evidence" value="ECO:0007669"/>
    <property type="project" value="InterPro"/>
</dbReference>
<dbReference type="AlphaFoldDB" id="A0A8S1YLU2"/>
<dbReference type="Pfam" id="PF03731">
    <property type="entry name" value="Ku_N"/>
    <property type="match status" value="1"/>
</dbReference>
<evidence type="ECO:0000256" key="11">
    <source>
        <dbReference type="ARBA" id="ARBA00023242"/>
    </source>
</evidence>
<evidence type="ECO:0000313" key="14">
    <source>
        <dbReference type="Proteomes" id="UP000683925"/>
    </source>
</evidence>
<evidence type="ECO:0000256" key="2">
    <source>
        <dbReference type="ARBA" id="ARBA00007726"/>
    </source>
</evidence>
<evidence type="ECO:0000256" key="6">
    <source>
        <dbReference type="ARBA" id="ARBA00022806"/>
    </source>
</evidence>
<dbReference type="FunFam" id="1.25.40.240:FF:000001">
    <property type="entry name" value="X-ray repair cross-complementing protein 5"/>
    <property type="match status" value="1"/>
</dbReference>
<proteinExistence type="inferred from homology"/>
<keyword evidence="10" id="KW-0234">DNA repair</keyword>
<dbReference type="GO" id="GO:0043564">
    <property type="term" value="C:Ku70:Ku80 complex"/>
    <property type="evidence" value="ECO:0007669"/>
    <property type="project" value="InterPro"/>
</dbReference>
<keyword evidence="14" id="KW-1185">Reference proteome</keyword>
<comment type="similarity">
    <text evidence="2">Belongs to the ku80 family.</text>
</comment>
<reference evidence="13" key="1">
    <citation type="submission" date="2021-01" db="EMBL/GenBank/DDBJ databases">
        <authorList>
            <consortium name="Genoscope - CEA"/>
            <person name="William W."/>
        </authorList>
    </citation>
    <scope>NUCLEOTIDE SEQUENCE</scope>
</reference>
<dbReference type="PANTHER" id="PTHR12604">
    <property type="entry name" value="KU AUTOANTIGEN DNA HELICASE"/>
    <property type="match status" value="1"/>
</dbReference>
<accession>A0A8S1YLU2</accession>
<dbReference type="GO" id="GO:0016787">
    <property type="term" value="F:hydrolase activity"/>
    <property type="evidence" value="ECO:0007669"/>
    <property type="project" value="UniProtKB-KW"/>
</dbReference>
<dbReference type="GO" id="GO:0042162">
    <property type="term" value="F:telomeric DNA binding"/>
    <property type="evidence" value="ECO:0007669"/>
    <property type="project" value="InterPro"/>
</dbReference>
<evidence type="ECO:0000256" key="9">
    <source>
        <dbReference type="ARBA" id="ARBA00023172"/>
    </source>
</evidence>
<dbReference type="Pfam" id="PF08785">
    <property type="entry name" value="Ku_PK_bind"/>
    <property type="match status" value="1"/>
</dbReference>
<dbReference type="GO" id="GO:0004386">
    <property type="term" value="F:helicase activity"/>
    <property type="evidence" value="ECO:0007669"/>
    <property type="project" value="UniProtKB-KW"/>
</dbReference>
<keyword evidence="6" id="KW-0347">Helicase</keyword>
<keyword evidence="7" id="KW-0067">ATP-binding</keyword>
<keyword evidence="5" id="KW-0378">Hydrolase</keyword>
<keyword evidence="4" id="KW-0227">DNA damage</keyword>
<evidence type="ECO:0000256" key="10">
    <source>
        <dbReference type="ARBA" id="ARBA00023204"/>
    </source>
</evidence>
<evidence type="ECO:0000256" key="7">
    <source>
        <dbReference type="ARBA" id="ARBA00022840"/>
    </source>
</evidence>
<dbReference type="OrthoDB" id="30826at2759"/>
<dbReference type="GO" id="GO:0006310">
    <property type="term" value="P:DNA recombination"/>
    <property type="evidence" value="ECO:0007669"/>
    <property type="project" value="UniProtKB-KW"/>
</dbReference>
<gene>
    <name evidence="13" type="ORF">POCTA_138.1.T1560084</name>
</gene>
<keyword evidence="3" id="KW-0547">Nucleotide-binding</keyword>
<dbReference type="InterPro" id="IPR014893">
    <property type="entry name" value="Ku_PK_bind"/>
</dbReference>
<dbReference type="SMART" id="SM00559">
    <property type="entry name" value="Ku78"/>
    <property type="match status" value="1"/>
</dbReference>
<dbReference type="InterPro" id="IPR005161">
    <property type="entry name" value="Ku_N"/>
</dbReference>
<dbReference type="Proteomes" id="UP000683925">
    <property type="component" value="Unassembled WGS sequence"/>
</dbReference>
<keyword evidence="9" id="KW-0233">DNA recombination</keyword>
<evidence type="ECO:0000313" key="13">
    <source>
        <dbReference type="EMBL" id="CAD8212044.1"/>
    </source>
</evidence>
<evidence type="ECO:0000256" key="8">
    <source>
        <dbReference type="ARBA" id="ARBA00023125"/>
    </source>
</evidence>
<feature type="domain" description="Ku" evidence="12">
    <location>
        <begin position="303"/>
        <end position="439"/>
    </location>
</feature>
<keyword evidence="11" id="KW-0539">Nucleus</keyword>
<dbReference type="OMA" id="MASNKEC"/>
<comment type="subcellular location">
    <subcellularLocation>
        <location evidence="1">Nucleus</location>
    </subcellularLocation>
</comment>
<dbReference type="CDD" id="cd00873">
    <property type="entry name" value="KU80"/>
    <property type="match status" value="1"/>
</dbReference>
<protein>
    <recommendedName>
        <fullName evidence="12">Ku domain-containing protein</fullName>
    </recommendedName>
</protein>
<comment type="caution">
    <text evidence="13">The sequence shown here is derived from an EMBL/GenBank/DDBJ whole genome shotgun (WGS) entry which is preliminary data.</text>
</comment>
<name>A0A8S1YLU2_PAROT</name>
<evidence type="ECO:0000256" key="1">
    <source>
        <dbReference type="ARBA" id="ARBA00004123"/>
    </source>
</evidence>
<dbReference type="EMBL" id="CAJJDP010000158">
    <property type="protein sequence ID" value="CAD8212044.1"/>
    <property type="molecule type" value="Genomic_DNA"/>
</dbReference>
<dbReference type="GO" id="GO:0006303">
    <property type="term" value="P:double-strand break repair via nonhomologous end joining"/>
    <property type="evidence" value="ECO:0007669"/>
    <property type="project" value="InterPro"/>
</dbReference>
<dbReference type="FunFam" id="2.40.290.10:FF:000006">
    <property type="entry name" value="ATP-dependent DNA helicase 2 subunit KU80"/>
    <property type="match status" value="1"/>
</dbReference>
<dbReference type="FunFam" id="3.40.50.410:FF:000073">
    <property type="entry name" value="ATP-dependent DNA helicase II subunit 2"/>
    <property type="match status" value="1"/>
</dbReference>
<dbReference type="GO" id="GO:0000723">
    <property type="term" value="P:telomere maintenance"/>
    <property type="evidence" value="ECO:0007669"/>
    <property type="project" value="InterPro"/>
</dbReference>